<gene>
    <name evidence="1" type="ORF">SRSM4_214</name>
</gene>
<protein>
    <submittedName>
        <fullName evidence="1">Putative short tail fibre</fullName>
    </submittedName>
</protein>
<sequence>MPLTRLDNLISSKTGKYLYVSPDDFNATDSLSNRGNSPVTPFKSIQRAFLEIARYSYTPGPSNDRFDQFSIMLMPGIHYIDNRPGLVDTAGIDEFSFNQILNSWGDDPILDVGNPDNVLWKFNNTEGGAIIPRGSSLVGYDLRRTTVRPLYVPDPASVTVPRSAIFNVTGGCYFWQFTLKDGQTTAESPLFNPATGSGEVYYDPTDFTKKAAPNFSHHKLTVFEYADKEELQIYYRKVAKAFSQYQPTIDDVSPEGIPEFDFNIQENRIVGPLSDSRVIESLRFTDATTNPAIPASTTEIEVTTKVDHGYFAGQFVAISGTEVDDEIEGFWGIYDISDDPRKFTYRVPFVVSGIGQGLSSGIEVSVDTTPALGQNAQVLAEVDSVESASPYVFNVSIRSVWGICGIWANGLKATGFKSMVIAQYTGVSLQRDDRAFIRYDEYANTWNQASLVDAFATVPYHAKGDSYWKDDWRNFHVRASEDAFIQNVSIFAVGFADHFLMESGGDMSITNSNSNFGNTSLHAIGFKGFSFNQDKAGYITDIIPPQQVTESETNREKVLYYTIDVQGSIQDPNNTTKLYLGGTDLDNPLDRPAATIGGYRVGGKSNDKLYVKLDQKNGIDTFEASLQPTGFVKYIAKGSVLNPSDFTGSNLDYGGGITGDLNVSVDAANLIASNRRMIQEEVFGYILEKYPRLQNISYVNPGLDPAAGRYFDSRNLILNNRQEIVDTAYAQMLETFPNYDGNNGNTFGDKCKRDIGFVVDAIAEDLRDGGNANIIAATREYFDGNGDLIDNGLVGEEQPAVFAFNRARDLCKKAIANLLQVKATIYDPEDPSILTPYGVVAGSTGSAALGLNSEGVTVDDANKQDPAGRYKDARNRIVANREFILDAALAEVGVYHPDFYIPGDSQTNSDSRFADAYRLIRRNSKEISDRALASIAVEYPDFYFPGDAQTTADSRFYDSYRLIEQNKDQIVDTALAQIAVEYPDFYFPGDAQTTSTSRFADAYRLIQENRTEIVDGSWTNMVGANPSVAGTETKCKRDLGYFVDAISLDVFMGGNKYARKFISEYFDGNGQFITNGLDGEEAASKRAFEEARDFMRQAVANQLTERDLSVTADPDTGSNLDPASCADVQSAIDTLTAIAIDVLDSNSANYRSLAGLPAETPYTSETGELKCRRDIGYFVDAVALDIFTRGNEYSHRFATEYFDANGSPISNGLVGETAESITAFNKARDMMKLAVTNGLYEKDLTITADPNTAPDNQDPTSCADVQSAIDTLTSIAVIFIQNGNLNSMPIEVNKGSAPAGMTKCSRDIGYFIDAIGVDIFTGSNKHTRTFIKQYFDGNTPISNGIHSTQLEKDASETAFETAANFMRQAVSNQLYYRDLTITADPATGNNEDPASCANVQSQITTLATYVTDSLAASYNVASDLPAETPSNFLTGETKCRRDIGHIVDAVAQDLWFGGNEYTIAATKEYFNNNALISNGVDNEVGPSITAFKRAADLMNRAVNNQYYDRDLTLTLDAVGDPAFVADIHADAYNLVLDNKEFIAKEAYERMLTAYPTYTPQSGNTEQDCLDDVYDVLEEVMYDVKFGGNARTYDAAQVYVSNTLNGEAIETFIDAERDEAARVFSEAKTIAIQCLRNETVSVSANNPLTQKKDLTIVDDWDIEANLPTCGSAAGAVDTLMDLIIQAIGTDAGVGNLTGVVRTAPTQPTTYTLGNCSDVLATIDTLIGIVCDSLLAGDLESLPPLSTGNWDCANVRTSIENLFDILTDAISSGSLADLPTVNVGDFIVNAEESKCFRDVSYIVDAIVNDLRYGGNINSIQAGEAYFVGAQLDYIDGEAVETTDAWNYVGQMAIAAMRNFDFLAFNCVTTDSTSLVSIPTPDGGTRNVPAASIIDVGDTSGILIGMRLEAYPTGSYTNGLLNAGLTYEEDHVDTNIPADAYVKSIIDSNRIEIGVNNSRLETGNNVNCGQVSSSQSIYFTYPKGQWANTLPETVVVGPAGTGEDVIQDTTTSASQRECASTAAAILQLTDNITTIINTGLTKTVNGIEVPTIDRVEPSFNTALLASRATVFTIDTTGTGSTNAHDFETGTPVRLVPRPRFDVASGKYVDVDKRLVRLPKGFETNETYYVIAPGRATQPVDYSGTTYFNGSDQTKLMLATSKENAAAGIYIYAAETESIDPDVEIDIYQFVIDDKYDLHTYACNLVNTVVGGIETDISHIFDKPSPSTTPQKVFFRAIEGSDLPDLSTSYANDPTVAITSGVNAGKINPNVEFYVRYQTSKVFTIHKSLADAQANVTPIQFNNQNGPFRVFANKKRSPMRFDPYFNGADTDNGKWYLNCVDRITGESNTDIVYREIFYRINETDYASKPTTTDTWYERVNDEREANERTYKLRYVIPKYIENARDPINGFVIKTRTDDTRRLVPQKVLLKPVAGNVYGARFENPQQPGEFIGYTQVDFDADDTLNQENAYDPFRRPLTGENQDTDYRAIARFNSGIAATIQSGRYVQDDLDPAIEYLELTVFDHAVDTKNFPGLRNEIFTTVKISAPQGGDFVPNKTQKITTNSISFTGNSSGTAYIHAYYTVEGDHFLILKGISGAKGINSLEFSEFANTRFQQGNVFADMLEDQDMGKSLPLKTHIRKNFPEYYYKQNGANVYTITPGDRIQDDAGIEYYVYSVADAGVIEDTFYIFDSQELQKRIPGQQDGVYYLTALRGNISPYPTGAGVSTNFRKFKFSQPVGKIYPLNYRNDPLWFTKNGTTEQEKNYYSQLIDPPQSYSAADNYIHGKVTVNDTKNSVTRELMFDLTNQPAFVENTYTGSNEIKAQTGNATSGSEDRRIPIAGDSGVITDQRYYVELRRPSIARAGNHTFEYLGFGPGNYSTGLPARQEIVLEPEEDFYAQSKKQDAGIVFYTGINSQGDLYIGNRRINAITGEETFIDRAVLADDGDEDDVIGQLVTTFDTPVTFNQNITIVGGPDGELVNNVNSPLLINVPDQQLTNQNAPLVIYSLVSASDPVTGLPQDATLNRDSFFPNATGDIRIGKNRVDAAIFGFNSRGSGQGYKIQTSSPGGIGSNITPNQDEIVSAGGSRLNAEQYITYGGTVLPETGDITLKGGSIGKNGSLGWIYANIYTDIPNNIIAALEVIVDQSVNIAKFTFIDTSNNEVSIGSLNIKASSEIRINNLNYNGLVNGTWKVVNTPSYPYNPAENYVYFEINPRTGSPIGAFNLTWSDILNDAENPSPSAVVSFSVSNWKEVGVLGSEAIRTETETYGDFKLGINTIARATHSAYTNAFVETQNTDPRANLDVVGNAYISGRKMTDWLAEDNYNARERNRISDAFVVGWNDEASPNSNDIDAVVAAFRISTINSAILESGRGDNENKVGINITNAELDRALVVKGDARFTEDVRFERDIEVNGNGTIAEIRTSETVGTFNLLNDPTFVGGDDSAGLNLAGYAKTIRIGDFTTDNQWIYIGDKAAADQFVRIGSAANHSNIFIGNVDADAAISRTKIGGAYNRLSSLSTVDFETKQVTFAGDVTFGLNKQLGGDRLDAEQVVTLRTEAGVVSFFSGNTQTIDFALNASEVNIAGQGGTTTIRNSLEIDGATTFNASVRLCGGVSAFSFVGARAQLGSTAFAHDDGILGPTTFNQNVDLINVFALPESDPNYNRLDTAGSDPWGGTEYQALIPGGGPENADLPALTGDQYYLPLLNAPGDYFQEGDYLILDTVVDTLEQTHPEIVRVVPGGLVGAESAPYYLIVQRQPFGTFTALKTNHPDRSNRRTPIYKVNIAFDSTWTEQPIDGAGVNENIYLATFGGTLQTGRDYIIVDREDTNDDGVFDQGEVFKLVSSLDQVNKKFQILSGCPDGDVLFEVDSVTGETIIGNDGVDGENGKLTINGSFEFKGGCKTGSKTQFTGNAQQGLTTITAIPDTSGLEVGDYVQIFTGGGTVTLEQNRFPEDSGDTRFTDPQIVSIVGNVVTLNVPFTGAGSQEGITFEASTDEKFRITDRVRDIFTIDGCSGDTVIGNPSGQIYVNRARFNTTSAAHAAGDTVYVILKDPKVDNNIATTFVDTLTPITTTATQLTVDDISDFETGDFILVGYGSGGNEEFMQVSGTPVATAGTSGYLPVNRVGSIPQFAGAANIHQDGESVWRVLVRETTVLTDDVDAGVQTSIILGLENSDLVPFFLDREYFIVVNSEVFEVTNTTTNDGGTELVKTNYHHGRLTVYDDVKFVGSNFEITGTDNNVPILKLINNEEHHFEGGALDINAETDISGTLRIFPSRCVEDPEAIQFTNKSFTPTFRVEPEFGDTFVGRLLDVAGIQSTIASQSQKILDIRNLGNGGTKSFTIRQDSSIDAFGYTGWKNKNGGHITKFVNAQATLEVNINYIVAVAPSTGALVLTLPSDAVTGDTIRITEVGGQLTYNNSLVIRAPIVGGEPVAVQGDTEGTKLGGLSTPYSSGELVVQNRNASFGLVYVGQTDGDNFIPAAYQGWWLTEL</sequence>
<evidence type="ECO:0000313" key="2">
    <source>
        <dbReference type="Proteomes" id="UP000001515"/>
    </source>
</evidence>
<organism evidence="1 2">
    <name type="scientific">Synechococcus phage S-RSM4</name>
    <dbReference type="NCBI Taxonomy" id="555387"/>
    <lineage>
        <taxon>Viruses</taxon>
        <taxon>Duplodnaviria</taxon>
        <taxon>Heunggongvirae</taxon>
        <taxon>Uroviricota</taxon>
        <taxon>Caudoviricetes</taxon>
        <taxon>Pantevenvirales</taxon>
        <taxon>Kyanoviridae</taxon>
        <taxon>Gibbetvirus</taxon>
        <taxon>Gibbetvirus rsm4</taxon>
    </lineage>
</organism>
<dbReference type="Proteomes" id="UP000001515">
    <property type="component" value="Segment"/>
</dbReference>
<accession>C7BVI2</accession>
<dbReference type="RefSeq" id="YP_003097448.1">
    <property type="nucleotide sequence ID" value="NC_013085.1"/>
</dbReference>
<dbReference type="GeneID" id="8303421"/>
<name>C7BVI2_9CAUD</name>
<dbReference type="KEGG" id="vg:8303421"/>
<reference evidence="1 2" key="1">
    <citation type="journal article" date="2009" name="Environ. Microbiol.">
        <title>Comparative genomics of marine cyanomyoviruses reveals the widespread occurrence of Synechococcus host genes localized to a hyperplastic region: implications for mechanisms of cyanophage evolution.</title>
        <authorList>
            <person name="Millard A.D."/>
            <person name="Zwirglmaier K."/>
            <person name="Downey M.J."/>
            <person name="Mann N.H."/>
            <person name="Scanlan D.J."/>
        </authorList>
    </citation>
    <scope>NUCLEOTIDE SEQUENCE</scope>
</reference>
<keyword evidence="2" id="KW-1185">Reference proteome</keyword>
<proteinExistence type="predicted"/>
<dbReference type="EMBL" id="FM207411">
    <property type="protein sequence ID" value="CAR63411.1"/>
    <property type="molecule type" value="Genomic_DNA"/>
</dbReference>
<evidence type="ECO:0000313" key="1">
    <source>
        <dbReference type="EMBL" id="CAR63411.1"/>
    </source>
</evidence>